<organism evidence="1">
    <name type="scientific">Anopheles marajoara</name>
    <dbReference type="NCBI Taxonomy" id="58244"/>
    <lineage>
        <taxon>Eukaryota</taxon>
        <taxon>Metazoa</taxon>
        <taxon>Ecdysozoa</taxon>
        <taxon>Arthropoda</taxon>
        <taxon>Hexapoda</taxon>
        <taxon>Insecta</taxon>
        <taxon>Pterygota</taxon>
        <taxon>Neoptera</taxon>
        <taxon>Endopterygota</taxon>
        <taxon>Diptera</taxon>
        <taxon>Nematocera</taxon>
        <taxon>Culicoidea</taxon>
        <taxon>Culicidae</taxon>
        <taxon>Anophelinae</taxon>
        <taxon>Anopheles</taxon>
    </lineage>
</organism>
<protein>
    <submittedName>
        <fullName evidence="1">Putative secreted protein</fullName>
    </submittedName>
</protein>
<name>A0A2M4CBA1_9DIPT</name>
<evidence type="ECO:0000313" key="1">
    <source>
        <dbReference type="EMBL" id="MBW62411.1"/>
    </source>
</evidence>
<accession>A0A2M4CBA1</accession>
<proteinExistence type="predicted"/>
<dbReference type="EMBL" id="GGFJ01013270">
    <property type="protein sequence ID" value="MBW62411.1"/>
    <property type="molecule type" value="Transcribed_RNA"/>
</dbReference>
<dbReference type="AlphaFoldDB" id="A0A2M4CBA1"/>
<sequence length="84" mass="9786">MMCRLVWDIRALFVGLIFDNNSTKDTHSFNRTIVKLPMRIQNSQFYAPDATQECHMIHRTTRGIRRGTAADRTNGIFVIAIYRI</sequence>
<reference evidence="1" key="1">
    <citation type="submission" date="2018-01" db="EMBL/GenBank/DDBJ databases">
        <title>An insight into the sialome of Amazonian anophelines.</title>
        <authorList>
            <person name="Ribeiro J.M."/>
            <person name="Scarpassa V."/>
            <person name="Calvo E."/>
        </authorList>
    </citation>
    <scope>NUCLEOTIDE SEQUENCE</scope>
    <source>
        <tissue evidence="1">Salivary glands</tissue>
    </source>
</reference>